<dbReference type="Gene3D" id="3.60.21.70">
    <property type="entry name" value="PhoD-like phosphatase"/>
    <property type="match status" value="1"/>
</dbReference>
<accession>A8Q0Z8</accession>
<reference evidence="2 3" key="1">
    <citation type="journal article" date="2007" name="Proc. Natl. Acad. Sci. U.S.A.">
        <title>Dandruff-associated Malassezia genomes reveal convergent and divergent virulence traits shared with plant and human fungal pathogens.</title>
        <authorList>
            <person name="Xu J."/>
            <person name="Saunders C.W."/>
            <person name="Hu P."/>
            <person name="Grant R.A."/>
            <person name="Boekhout T."/>
            <person name="Kuramae E.E."/>
            <person name="Kronstad J.W."/>
            <person name="Deangelis Y.M."/>
            <person name="Reeder N.L."/>
            <person name="Johnstone K.R."/>
            <person name="Leland M."/>
            <person name="Fieno A.M."/>
            <person name="Begley W.M."/>
            <person name="Sun Y."/>
            <person name="Lacey M.P."/>
            <person name="Chaudhary T."/>
            <person name="Keough T."/>
            <person name="Chu L."/>
            <person name="Sears R."/>
            <person name="Yuan B."/>
            <person name="Dawson T.L.Jr."/>
        </authorList>
    </citation>
    <scope>NUCLEOTIDE SEQUENCE [LARGE SCALE GENOMIC DNA]</scope>
    <source>
        <strain evidence="3">ATCC MYA-4612 / CBS 7966</strain>
    </source>
</reference>
<protein>
    <recommendedName>
        <fullName evidence="1">PhoD-like phosphatase domain-containing protein</fullName>
    </recommendedName>
</protein>
<gene>
    <name evidence="2" type="ORF">MGL_2105</name>
</gene>
<evidence type="ECO:0000313" key="2">
    <source>
        <dbReference type="EMBL" id="EDP43892.1"/>
    </source>
</evidence>
<dbReference type="VEuPathDB" id="FungiDB:MGL_2105"/>
<dbReference type="AlphaFoldDB" id="A8Q0Z8"/>
<dbReference type="GeneID" id="5855413"/>
<dbReference type="InterPro" id="IPR018946">
    <property type="entry name" value="PhoD-like_MPP"/>
</dbReference>
<feature type="domain" description="PhoD-like phosphatase" evidence="1">
    <location>
        <begin position="115"/>
        <end position="379"/>
    </location>
</feature>
<dbReference type="InterPro" id="IPR038607">
    <property type="entry name" value="PhoD-like_sf"/>
</dbReference>
<evidence type="ECO:0000313" key="3">
    <source>
        <dbReference type="Proteomes" id="UP000008837"/>
    </source>
</evidence>
<dbReference type="OrthoDB" id="2419400at2759"/>
<evidence type="ECO:0000259" key="1">
    <source>
        <dbReference type="Pfam" id="PF19050"/>
    </source>
</evidence>
<proteinExistence type="predicted"/>
<dbReference type="PANTHER" id="PTHR46689:SF1">
    <property type="entry name" value="PHOD-LIKE PHOSPHATASE DOMAIN-CONTAINING PROTEIN"/>
    <property type="match status" value="1"/>
</dbReference>
<comment type="caution">
    <text evidence="2">The sequence shown here is derived from an EMBL/GenBank/DDBJ whole genome shotgun (WGS) entry which is preliminary data.</text>
</comment>
<dbReference type="Proteomes" id="UP000008837">
    <property type="component" value="Unassembled WGS sequence"/>
</dbReference>
<sequence length="576" mass="65463">MATWKVNAGPLLRYDTVDSQGIYHAFALIVTEHVNGVTLPAPPILQYVATANQQPTGPPMQTKGLQLWVYNDEQRKSHVFWRFKFEIKMMRVPQQIVYIIPGASDLLDFHVPAFHQNFRWSTYSCSGFSSSVNQEEFGGFDPMWNDMLTEHANNPFHVMIGGGDQIYNDKITEEKVVGSNIAPIDLNTEQEERPVAPEIAIAIDRFFFNNYVQCFGTGAMARAMARIPMVNMLDDHDIIDGFGTYPENLMRSPVFNLIGSRGYFFYLLFQQFMQDEVDGIINENTKNPNPSEIKSLIIGGPGTYIPFPTHSFLTWLGPKQAMLLLDCRAQRTLNQVCAPETYERAQEAIEMLPDTVRHLIIQLGVPISYPRMVFLENMLTNRFNPVVSMAKMFMPAFTNNFNGQVELLDDLNDHWCAAHHKKERNQLIERTQALAKTRKMRISFISGDVHAAGCGVFYSEQQMEPSRDPRYSLAVITSAIVNAPPPPAVINIVNKLATKHHKSLEYANTRETMLPLFELDLEDKNTKNKYIIGARNWCAVDYDENTNELIFTLHVEKAPGHGRAKLYSMKAPPPLF</sequence>
<dbReference type="GO" id="GO:0016020">
    <property type="term" value="C:membrane"/>
    <property type="evidence" value="ECO:0007669"/>
    <property type="project" value="TreeGrafter"/>
</dbReference>
<dbReference type="EMBL" id="AAYY01000006">
    <property type="protein sequence ID" value="EDP43892.1"/>
    <property type="molecule type" value="Genomic_DNA"/>
</dbReference>
<dbReference type="CDD" id="cd07389">
    <property type="entry name" value="MPP_PhoD"/>
    <property type="match status" value="1"/>
</dbReference>
<dbReference type="InParanoid" id="A8Q0Z8"/>
<dbReference type="RefSeq" id="XP_001731106.1">
    <property type="nucleotide sequence ID" value="XM_001731054.1"/>
</dbReference>
<dbReference type="KEGG" id="mgl:MGL_2105"/>
<dbReference type="STRING" id="425265.A8Q0Z8"/>
<feature type="domain" description="PhoD-like phosphatase" evidence="1">
    <location>
        <begin position="394"/>
        <end position="553"/>
    </location>
</feature>
<dbReference type="PANTHER" id="PTHR46689">
    <property type="entry name" value="MEMBRANE PROTEIN, PUTATIVE-RELATED"/>
    <property type="match status" value="1"/>
</dbReference>
<dbReference type="OMA" id="GPNLWND"/>
<name>A8Q0Z8_MALGO</name>
<dbReference type="Pfam" id="PF19050">
    <property type="entry name" value="PhoD_2"/>
    <property type="match status" value="2"/>
</dbReference>
<dbReference type="InterPro" id="IPR043904">
    <property type="entry name" value="PhoD_2-like"/>
</dbReference>
<keyword evidence="3" id="KW-1185">Reference proteome</keyword>
<organism evidence="2 3">
    <name type="scientific">Malassezia globosa (strain ATCC MYA-4612 / CBS 7966)</name>
    <name type="common">Dandruff-associated fungus</name>
    <dbReference type="NCBI Taxonomy" id="425265"/>
    <lineage>
        <taxon>Eukaryota</taxon>
        <taxon>Fungi</taxon>
        <taxon>Dikarya</taxon>
        <taxon>Basidiomycota</taxon>
        <taxon>Ustilaginomycotina</taxon>
        <taxon>Malasseziomycetes</taxon>
        <taxon>Malasseziales</taxon>
        <taxon>Malasseziaceae</taxon>
        <taxon>Malassezia</taxon>
    </lineage>
</organism>